<keyword evidence="2" id="KW-1185">Reference proteome</keyword>
<dbReference type="EMBL" id="MU277237">
    <property type="protein sequence ID" value="KAI0058259.1"/>
    <property type="molecule type" value="Genomic_DNA"/>
</dbReference>
<accession>A0ACB8SPG2</accession>
<comment type="caution">
    <text evidence="1">The sequence shown here is derived from an EMBL/GenBank/DDBJ whole genome shotgun (WGS) entry which is preliminary data.</text>
</comment>
<reference evidence="1" key="2">
    <citation type="journal article" date="2022" name="New Phytol.">
        <title>Evolutionary transition to the ectomycorrhizal habit in the genomes of a hyperdiverse lineage of mushroom-forming fungi.</title>
        <authorList>
            <person name="Looney B."/>
            <person name="Miyauchi S."/>
            <person name="Morin E."/>
            <person name="Drula E."/>
            <person name="Courty P.E."/>
            <person name="Kohler A."/>
            <person name="Kuo A."/>
            <person name="LaButti K."/>
            <person name="Pangilinan J."/>
            <person name="Lipzen A."/>
            <person name="Riley R."/>
            <person name="Andreopoulos W."/>
            <person name="He G."/>
            <person name="Johnson J."/>
            <person name="Nolan M."/>
            <person name="Tritt A."/>
            <person name="Barry K.W."/>
            <person name="Grigoriev I.V."/>
            <person name="Nagy L.G."/>
            <person name="Hibbett D."/>
            <person name="Henrissat B."/>
            <person name="Matheny P.B."/>
            <person name="Labbe J."/>
            <person name="Martin F.M."/>
        </authorList>
    </citation>
    <scope>NUCLEOTIDE SEQUENCE</scope>
    <source>
        <strain evidence="1">HHB10654</strain>
    </source>
</reference>
<gene>
    <name evidence="1" type="ORF">BV25DRAFT_1919465</name>
</gene>
<evidence type="ECO:0000313" key="1">
    <source>
        <dbReference type="EMBL" id="KAI0058259.1"/>
    </source>
</evidence>
<dbReference type="Proteomes" id="UP000814140">
    <property type="component" value="Unassembled WGS sequence"/>
</dbReference>
<protein>
    <submittedName>
        <fullName evidence="1">Uncharacterized protein</fullName>
    </submittedName>
</protein>
<reference evidence="1" key="1">
    <citation type="submission" date="2021-03" db="EMBL/GenBank/DDBJ databases">
        <authorList>
            <consortium name="DOE Joint Genome Institute"/>
            <person name="Ahrendt S."/>
            <person name="Looney B.P."/>
            <person name="Miyauchi S."/>
            <person name="Morin E."/>
            <person name="Drula E."/>
            <person name="Courty P.E."/>
            <person name="Chicoki N."/>
            <person name="Fauchery L."/>
            <person name="Kohler A."/>
            <person name="Kuo A."/>
            <person name="Labutti K."/>
            <person name="Pangilinan J."/>
            <person name="Lipzen A."/>
            <person name="Riley R."/>
            <person name="Andreopoulos W."/>
            <person name="He G."/>
            <person name="Johnson J."/>
            <person name="Barry K.W."/>
            <person name="Grigoriev I.V."/>
            <person name="Nagy L."/>
            <person name="Hibbett D."/>
            <person name="Henrissat B."/>
            <person name="Matheny P.B."/>
            <person name="Labbe J."/>
            <person name="Martin F."/>
        </authorList>
    </citation>
    <scope>NUCLEOTIDE SEQUENCE</scope>
    <source>
        <strain evidence="1">HHB10654</strain>
    </source>
</reference>
<organism evidence="1 2">
    <name type="scientific">Artomyces pyxidatus</name>
    <dbReference type="NCBI Taxonomy" id="48021"/>
    <lineage>
        <taxon>Eukaryota</taxon>
        <taxon>Fungi</taxon>
        <taxon>Dikarya</taxon>
        <taxon>Basidiomycota</taxon>
        <taxon>Agaricomycotina</taxon>
        <taxon>Agaricomycetes</taxon>
        <taxon>Russulales</taxon>
        <taxon>Auriscalpiaceae</taxon>
        <taxon>Artomyces</taxon>
    </lineage>
</organism>
<evidence type="ECO:0000313" key="2">
    <source>
        <dbReference type="Proteomes" id="UP000814140"/>
    </source>
</evidence>
<name>A0ACB8SPG2_9AGAM</name>
<sequence>MEATKSRKDIWPSRDSAQEWLGKHPPWKRRHPRALDIFVEKGLRQLSIAKYPHSKIA</sequence>
<proteinExistence type="predicted"/>